<dbReference type="Proteomes" id="UP001604336">
    <property type="component" value="Unassembled WGS sequence"/>
</dbReference>
<evidence type="ECO:0000313" key="2">
    <source>
        <dbReference type="EMBL" id="KAL2527559.1"/>
    </source>
</evidence>
<dbReference type="AlphaFoldDB" id="A0ABD1UR63"/>
<evidence type="ECO:0000313" key="1">
    <source>
        <dbReference type="EMBL" id="KAL2527544.1"/>
    </source>
</evidence>
<evidence type="ECO:0000313" key="3">
    <source>
        <dbReference type="Proteomes" id="UP001604336"/>
    </source>
</evidence>
<keyword evidence="3" id="KW-1185">Reference proteome</keyword>
<accession>A0ABD1UR63</accession>
<comment type="caution">
    <text evidence="1">The sequence shown here is derived from an EMBL/GenBank/DDBJ whole genome shotgun (WGS) entry which is preliminary data.</text>
</comment>
<gene>
    <name evidence="1" type="ORF">Adt_12598</name>
    <name evidence="2" type="ORF">Adt_12613</name>
</gene>
<name>A0ABD1UR63_9LAMI</name>
<dbReference type="EMBL" id="JBFOLK010000003">
    <property type="protein sequence ID" value="KAL2527559.1"/>
    <property type="molecule type" value="Genomic_DNA"/>
</dbReference>
<proteinExistence type="predicted"/>
<dbReference type="EMBL" id="JBFOLK010000003">
    <property type="protein sequence ID" value="KAL2527544.1"/>
    <property type="molecule type" value="Genomic_DNA"/>
</dbReference>
<reference evidence="1" key="1">
    <citation type="submission" date="2024-07" db="EMBL/GenBank/DDBJ databases">
        <title>Two chromosome-level genome assemblies of Korean endemic species Abeliophyllum distichum and Forsythia ovata (Oleaceae).</title>
        <authorList>
            <person name="Mun J.H."/>
        </authorList>
    </citation>
    <scope>NUCLEOTIDE SEQUENCE</scope>
    <source>
        <strain evidence="1">KNKB198505000391</strain>
        <tissue evidence="1">Leaf</tissue>
    </source>
</reference>
<organism evidence="1 3">
    <name type="scientific">Abeliophyllum distichum</name>
    <dbReference type="NCBI Taxonomy" id="126358"/>
    <lineage>
        <taxon>Eukaryota</taxon>
        <taxon>Viridiplantae</taxon>
        <taxon>Streptophyta</taxon>
        <taxon>Embryophyta</taxon>
        <taxon>Tracheophyta</taxon>
        <taxon>Spermatophyta</taxon>
        <taxon>Magnoliopsida</taxon>
        <taxon>eudicotyledons</taxon>
        <taxon>Gunneridae</taxon>
        <taxon>Pentapetalae</taxon>
        <taxon>asterids</taxon>
        <taxon>lamiids</taxon>
        <taxon>Lamiales</taxon>
        <taxon>Oleaceae</taxon>
        <taxon>Forsythieae</taxon>
        <taxon>Abeliophyllum</taxon>
    </lineage>
</organism>
<protein>
    <submittedName>
        <fullName evidence="1">Uncharacterized protein</fullName>
    </submittedName>
</protein>
<sequence length="159" mass="17703">MHQPNLASNWCKMHQLDAGENCTSRRKNCTSHLVQNAPARLVQSWLKTSATCTSYLVQNAPTSGAIWCIINWCKMHHLCGANFTSNWCKMHQLDADANCNSQRQNCTSKLVQNALVQISPATGAMPPIFAPVSPHPMPPDSHQFCNLNTDPILDHEPRI</sequence>
<reference evidence="3" key="2">
    <citation type="submission" date="2024-07" db="EMBL/GenBank/DDBJ databases">
        <title>Two chromosome-level genome assemblies of Korean endemic species Abeliophyllum distichum and Forsythia ovata (Oleaceae).</title>
        <authorList>
            <person name="Jang H."/>
        </authorList>
    </citation>
    <scope>NUCLEOTIDE SEQUENCE [LARGE SCALE GENOMIC DNA]</scope>
</reference>